<proteinExistence type="predicted"/>
<organism evidence="1 2">
    <name type="scientific">Rousettus aegyptiacus</name>
    <name type="common">Egyptian fruit bat</name>
    <name type="synonym">Pteropus aegyptiacus</name>
    <dbReference type="NCBI Taxonomy" id="9407"/>
    <lineage>
        <taxon>Eukaryota</taxon>
        <taxon>Metazoa</taxon>
        <taxon>Chordata</taxon>
        <taxon>Craniata</taxon>
        <taxon>Vertebrata</taxon>
        <taxon>Euteleostomi</taxon>
        <taxon>Mammalia</taxon>
        <taxon>Eutheria</taxon>
        <taxon>Laurasiatheria</taxon>
        <taxon>Chiroptera</taxon>
        <taxon>Yinpterochiroptera</taxon>
        <taxon>Pteropodoidea</taxon>
        <taxon>Pteropodidae</taxon>
        <taxon>Rousettinae</taxon>
        <taxon>Rousettus</taxon>
    </lineage>
</organism>
<evidence type="ECO:0000313" key="1">
    <source>
        <dbReference type="EMBL" id="KAF6485527.1"/>
    </source>
</evidence>
<name>A0A7J8ILS3_ROUAE</name>
<dbReference type="AlphaFoldDB" id="A0A7J8ILS3"/>
<dbReference type="Proteomes" id="UP000593571">
    <property type="component" value="Unassembled WGS sequence"/>
</dbReference>
<gene>
    <name evidence="1" type="ORF">HJG63_010697</name>
</gene>
<evidence type="ECO:0000313" key="2">
    <source>
        <dbReference type="Proteomes" id="UP000593571"/>
    </source>
</evidence>
<accession>A0A7J8ILS3</accession>
<comment type="caution">
    <text evidence="1">The sequence shown here is derived from an EMBL/GenBank/DDBJ whole genome shotgun (WGS) entry which is preliminary data.</text>
</comment>
<sequence>MALRMKCPVTQPLLHPPSCPRCPCCLPSPPTSCYFWPPSLCSYCFPYSTTLSNPLISFRTQCQHHARAAAARGWWGASPCAHSLCFVPNMLYWCDLLAGLLPLNWPLFPRAGTVCIPACSTALGTHRSSRYL</sequence>
<dbReference type="EMBL" id="JACASE010000003">
    <property type="protein sequence ID" value="KAF6485527.1"/>
    <property type="molecule type" value="Genomic_DNA"/>
</dbReference>
<keyword evidence="2" id="KW-1185">Reference proteome</keyword>
<protein>
    <submittedName>
        <fullName evidence="1">Uncharacterized protein</fullName>
    </submittedName>
</protein>
<reference evidence="1 2" key="1">
    <citation type="journal article" date="2020" name="Nature">
        <title>Six reference-quality genomes reveal evolution of bat adaptations.</title>
        <authorList>
            <person name="Jebb D."/>
            <person name="Huang Z."/>
            <person name="Pippel M."/>
            <person name="Hughes G.M."/>
            <person name="Lavrichenko K."/>
            <person name="Devanna P."/>
            <person name="Winkler S."/>
            <person name="Jermiin L.S."/>
            <person name="Skirmuntt E.C."/>
            <person name="Katzourakis A."/>
            <person name="Burkitt-Gray L."/>
            <person name="Ray D.A."/>
            <person name="Sullivan K.A.M."/>
            <person name="Roscito J.G."/>
            <person name="Kirilenko B.M."/>
            <person name="Davalos L.M."/>
            <person name="Corthals A.P."/>
            <person name="Power M.L."/>
            <person name="Jones G."/>
            <person name="Ransome R.D."/>
            <person name="Dechmann D.K.N."/>
            <person name="Locatelli A.G."/>
            <person name="Puechmaille S.J."/>
            <person name="Fedrigo O."/>
            <person name="Jarvis E.D."/>
            <person name="Hiller M."/>
            <person name="Vernes S.C."/>
            <person name="Myers E.W."/>
            <person name="Teeling E.C."/>
        </authorList>
    </citation>
    <scope>NUCLEOTIDE SEQUENCE [LARGE SCALE GENOMIC DNA]</scope>
    <source>
        <strain evidence="1">MRouAeg1</strain>
        <tissue evidence="1">Muscle</tissue>
    </source>
</reference>